<gene>
    <name evidence="1" type="ORF">DW068_15695</name>
</gene>
<dbReference type="Gene3D" id="3.40.50.300">
    <property type="entry name" value="P-loop containing nucleotide triphosphate hydrolases"/>
    <property type="match status" value="1"/>
</dbReference>
<dbReference type="RefSeq" id="WP_118315266.1">
    <property type="nucleotide sequence ID" value="NZ_QRNJ01000092.1"/>
</dbReference>
<dbReference type="AlphaFoldDB" id="A0A415G3A8"/>
<evidence type="ECO:0000313" key="1">
    <source>
        <dbReference type="EMBL" id="RHK33380.1"/>
    </source>
</evidence>
<dbReference type="EMBL" id="QRNJ01000092">
    <property type="protein sequence ID" value="RHK33380.1"/>
    <property type="molecule type" value="Genomic_DNA"/>
</dbReference>
<comment type="caution">
    <text evidence="1">The sequence shown here is derived from an EMBL/GenBank/DDBJ whole genome shotgun (WGS) entry which is preliminary data.</text>
</comment>
<proteinExistence type="predicted"/>
<dbReference type="SUPFAM" id="SSF52540">
    <property type="entry name" value="P-loop containing nucleoside triphosphate hydrolases"/>
    <property type="match status" value="1"/>
</dbReference>
<dbReference type="Proteomes" id="UP000283497">
    <property type="component" value="Unassembled WGS sequence"/>
</dbReference>
<dbReference type="InterPro" id="IPR027417">
    <property type="entry name" value="P-loop_NTPase"/>
</dbReference>
<accession>A0A415G3A8</accession>
<sequence length="107" mass="12183">MLYGSAGTGKSNMINHISNFFSKHKKLYLANTHPAVDNMRRKITVSNGEFNTIASFISAKNQCTKCDMLVIDECSIVSNSDMRKVLEKAEFKVRMITCLHYFVIKTR</sequence>
<evidence type="ECO:0000313" key="2">
    <source>
        <dbReference type="Proteomes" id="UP000283497"/>
    </source>
</evidence>
<organism evidence="1 2">
    <name type="scientific">Anaerobutyricum hallii</name>
    <dbReference type="NCBI Taxonomy" id="39488"/>
    <lineage>
        <taxon>Bacteria</taxon>
        <taxon>Bacillati</taxon>
        <taxon>Bacillota</taxon>
        <taxon>Clostridia</taxon>
        <taxon>Lachnospirales</taxon>
        <taxon>Lachnospiraceae</taxon>
        <taxon>Anaerobutyricum</taxon>
    </lineage>
</organism>
<name>A0A415G3A8_9FIRM</name>
<protein>
    <submittedName>
        <fullName evidence="1">DUF2075 domain-containing protein</fullName>
    </submittedName>
</protein>
<reference evidence="1 2" key="1">
    <citation type="submission" date="2018-08" db="EMBL/GenBank/DDBJ databases">
        <title>A genome reference for cultivated species of the human gut microbiota.</title>
        <authorList>
            <person name="Zou Y."/>
            <person name="Xue W."/>
            <person name="Luo G."/>
        </authorList>
    </citation>
    <scope>NUCLEOTIDE SEQUENCE [LARGE SCALE GENOMIC DNA]</scope>
    <source>
        <strain evidence="1 2">AF45-14BH</strain>
    </source>
</reference>
<dbReference type="Pfam" id="PF13604">
    <property type="entry name" value="AAA_30"/>
    <property type="match status" value="1"/>
</dbReference>